<dbReference type="EMBL" id="BARV01009498">
    <property type="protein sequence ID" value="GAI16619.1"/>
    <property type="molecule type" value="Genomic_DNA"/>
</dbReference>
<dbReference type="PANTHER" id="PTHR33406">
    <property type="entry name" value="MEMBRANE PROTEIN MJ1562-RELATED"/>
    <property type="match status" value="1"/>
</dbReference>
<protein>
    <recommendedName>
        <fullName evidence="7">SSD domain-containing protein</fullName>
    </recommendedName>
</protein>
<keyword evidence="2" id="KW-1003">Cell membrane</keyword>
<evidence type="ECO:0000256" key="4">
    <source>
        <dbReference type="ARBA" id="ARBA00022989"/>
    </source>
</evidence>
<evidence type="ECO:0000256" key="5">
    <source>
        <dbReference type="ARBA" id="ARBA00023136"/>
    </source>
</evidence>
<evidence type="ECO:0000259" key="7">
    <source>
        <dbReference type="PROSITE" id="PS50156"/>
    </source>
</evidence>
<dbReference type="Pfam" id="PF03176">
    <property type="entry name" value="MMPL"/>
    <property type="match status" value="1"/>
</dbReference>
<reference evidence="8" key="1">
    <citation type="journal article" date="2014" name="Front. Microbiol.">
        <title>High frequency of phylogenetically diverse reductive dehalogenase-homologous genes in deep subseafloor sedimentary metagenomes.</title>
        <authorList>
            <person name="Kawai M."/>
            <person name="Futagami T."/>
            <person name="Toyoda A."/>
            <person name="Takaki Y."/>
            <person name="Nishi S."/>
            <person name="Hori S."/>
            <person name="Arai W."/>
            <person name="Tsubouchi T."/>
            <person name="Morono Y."/>
            <person name="Uchiyama I."/>
            <person name="Ito T."/>
            <person name="Fujiyama A."/>
            <person name="Inagaki F."/>
            <person name="Takami H."/>
        </authorList>
    </citation>
    <scope>NUCLEOTIDE SEQUENCE</scope>
    <source>
        <strain evidence="8">Expedition CK06-06</strain>
    </source>
</reference>
<evidence type="ECO:0000256" key="6">
    <source>
        <dbReference type="SAM" id="Phobius"/>
    </source>
</evidence>
<evidence type="ECO:0000256" key="3">
    <source>
        <dbReference type="ARBA" id="ARBA00022692"/>
    </source>
</evidence>
<keyword evidence="3 6" id="KW-0812">Transmembrane</keyword>
<feature type="transmembrane region" description="Helical" evidence="6">
    <location>
        <begin position="33"/>
        <end position="56"/>
    </location>
</feature>
<dbReference type="InterPro" id="IPR050545">
    <property type="entry name" value="Mycobact_MmpL"/>
</dbReference>
<dbReference type="PROSITE" id="PS50156">
    <property type="entry name" value="SSD"/>
    <property type="match status" value="1"/>
</dbReference>
<evidence type="ECO:0000256" key="2">
    <source>
        <dbReference type="ARBA" id="ARBA00022475"/>
    </source>
</evidence>
<feature type="domain" description="SSD" evidence="7">
    <location>
        <begin position="1"/>
        <end position="58"/>
    </location>
</feature>
<keyword evidence="5 6" id="KW-0472">Membrane</keyword>
<dbReference type="PANTHER" id="PTHR33406:SF13">
    <property type="entry name" value="MEMBRANE PROTEIN YDFJ"/>
    <property type="match status" value="1"/>
</dbReference>
<sequence>MSNLFTPMLYTSLTSAAGFASLALTPIPPVQVFGIFVAVGIMIAWVCTVTFVPAYIMMISEKSLENFGQEAMHVEKQNWLTKLLNRTGNFTYSKAKPILVAIILVTVVAVYGITQIQINDNPVKWFSKSHPIRQADIELNEHFGGTYMVYLILEDATEGNI</sequence>
<evidence type="ECO:0000256" key="1">
    <source>
        <dbReference type="ARBA" id="ARBA00004651"/>
    </source>
</evidence>
<dbReference type="InterPro" id="IPR000731">
    <property type="entry name" value="SSD"/>
</dbReference>
<organism evidence="8">
    <name type="scientific">marine sediment metagenome</name>
    <dbReference type="NCBI Taxonomy" id="412755"/>
    <lineage>
        <taxon>unclassified sequences</taxon>
        <taxon>metagenomes</taxon>
        <taxon>ecological metagenomes</taxon>
    </lineage>
</organism>
<dbReference type="SUPFAM" id="SSF82866">
    <property type="entry name" value="Multidrug efflux transporter AcrB transmembrane domain"/>
    <property type="match status" value="1"/>
</dbReference>
<dbReference type="GO" id="GO:0005886">
    <property type="term" value="C:plasma membrane"/>
    <property type="evidence" value="ECO:0007669"/>
    <property type="project" value="UniProtKB-SubCell"/>
</dbReference>
<keyword evidence="4 6" id="KW-1133">Transmembrane helix</keyword>
<comment type="caution">
    <text evidence="8">The sequence shown here is derived from an EMBL/GenBank/DDBJ whole genome shotgun (WGS) entry which is preliminary data.</text>
</comment>
<comment type="subcellular location">
    <subcellularLocation>
        <location evidence="1">Cell membrane</location>
        <topology evidence="1">Multi-pass membrane protein</topology>
    </subcellularLocation>
</comment>
<dbReference type="InterPro" id="IPR004869">
    <property type="entry name" value="MMPL_dom"/>
</dbReference>
<dbReference type="Gene3D" id="1.20.1640.10">
    <property type="entry name" value="Multidrug efflux transporter AcrB transmembrane domain"/>
    <property type="match status" value="1"/>
</dbReference>
<name>X1ND70_9ZZZZ</name>
<accession>X1ND70</accession>
<feature type="transmembrane region" description="Helical" evidence="6">
    <location>
        <begin position="98"/>
        <end position="118"/>
    </location>
</feature>
<proteinExistence type="predicted"/>
<feature type="non-terminal residue" evidence="8">
    <location>
        <position position="161"/>
    </location>
</feature>
<dbReference type="AlphaFoldDB" id="X1ND70"/>
<evidence type="ECO:0000313" key="8">
    <source>
        <dbReference type="EMBL" id="GAI16619.1"/>
    </source>
</evidence>
<gene>
    <name evidence="8" type="ORF">S06H3_18713</name>
</gene>